<keyword evidence="1" id="KW-0812">Transmembrane</keyword>
<accession>A0ABU6MEE2</accession>
<comment type="caution">
    <text evidence="2">The sequence shown here is derived from an EMBL/GenBank/DDBJ whole genome shotgun (WGS) entry which is preliminary data.</text>
</comment>
<feature type="transmembrane region" description="Helical" evidence="1">
    <location>
        <begin position="6"/>
        <end position="25"/>
    </location>
</feature>
<dbReference type="RefSeq" id="WP_066264636.1">
    <property type="nucleotide sequence ID" value="NZ_JARMAB010000004.1"/>
</dbReference>
<keyword evidence="3" id="KW-1185">Reference proteome</keyword>
<keyword evidence="1" id="KW-1133">Transmembrane helix</keyword>
<proteinExistence type="predicted"/>
<name>A0ABU6MEE2_9BACI</name>
<evidence type="ECO:0000256" key="1">
    <source>
        <dbReference type="SAM" id="Phobius"/>
    </source>
</evidence>
<reference evidence="2 3" key="1">
    <citation type="submission" date="2023-03" db="EMBL/GenBank/DDBJ databases">
        <title>Bacillus Genome Sequencing.</title>
        <authorList>
            <person name="Dunlap C."/>
        </authorList>
    </citation>
    <scope>NUCLEOTIDE SEQUENCE [LARGE SCALE GENOMIC DNA]</scope>
    <source>
        <strain evidence="2 3">B-23453</strain>
    </source>
</reference>
<evidence type="ECO:0008006" key="4">
    <source>
        <dbReference type="Google" id="ProtNLM"/>
    </source>
</evidence>
<dbReference type="EMBL" id="JARMAB010000004">
    <property type="protein sequence ID" value="MED1202048.1"/>
    <property type="molecule type" value="Genomic_DNA"/>
</dbReference>
<sequence length="190" mass="21874">MMTFLAAFSIVLNIIALLAIVILYLRQNRFLAAEKKQQQLMEEMENLFSAYIIEIKEENDRFIAGLNKAPIQPVPLKKEAGVHKDEENPLSELDMHVYEKEAEGVSRAIYGRMHASKTYQTSMTRNALSESELNDTGETMKLSLPNHNDTIIMQIYSMQDEGFTVDEIAKKLNKGKTEIELFMKFHRKDK</sequence>
<organism evidence="2 3">
    <name type="scientific">Heyndrickxia acidicola</name>
    <dbReference type="NCBI Taxonomy" id="209389"/>
    <lineage>
        <taxon>Bacteria</taxon>
        <taxon>Bacillati</taxon>
        <taxon>Bacillota</taxon>
        <taxon>Bacilli</taxon>
        <taxon>Bacillales</taxon>
        <taxon>Bacillaceae</taxon>
        <taxon>Heyndrickxia</taxon>
    </lineage>
</organism>
<protein>
    <recommendedName>
        <fullName evidence="4">Coupling factor for flagellin transcription and translation</fullName>
    </recommendedName>
</protein>
<evidence type="ECO:0000313" key="2">
    <source>
        <dbReference type="EMBL" id="MED1202048.1"/>
    </source>
</evidence>
<dbReference type="Proteomes" id="UP001341444">
    <property type="component" value="Unassembled WGS sequence"/>
</dbReference>
<keyword evidence="1" id="KW-0472">Membrane</keyword>
<evidence type="ECO:0000313" key="3">
    <source>
        <dbReference type="Proteomes" id="UP001341444"/>
    </source>
</evidence>
<gene>
    <name evidence="2" type="ORF">P4T90_02955</name>
</gene>